<dbReference type="InterPro" id="IPR043502">
    <property type="entry name" value="DNA/RNA_pol_sf"/>
</dbReference>
<gene>
    <name evidence="2" type="ORF">TKK_004437</name>
</gene>
<dbReference type="SUPFAM" id="SSF56672">
    <property type="entry name" value="DNA/RNA polymerases"/>
    <property type="match status" value="1"/>
</dbReference>
<reference evidence="2 3" key="1">
    <citation type="journal article" date="2024" name="bioRxiv">
        <title>A reference genome for Trichogramma kaykai: A tiny desert-dwelling parasitoid wasp with competing sex-ratio distorters.</title>
        <authorList>
            <person name="Culotta J."/>
            <person name="Lindsey A.R."/>
        </authorList>
    </citation>
    <scope>NUCLEOTIDE SEQUENCE [LARGE SCALE GENOMIC DNA]</scope>
    <source>
        <strain evidence="2 3">KSX58</strain>
    </source>
</reference>
<dbReference type="Gene3D" id="3.60.10.10">
    <property type="entry name" value="Endonuclease/exonuclease/phosphatase"/>
    <property type="match status" value="1"/>
</dbReference>
<dbReference type="InterPro" id="IPR000477">
    <property type="entry name" value="RT_dom"/>
</dbReference>
<dbReference type="PANTHER" id="PTHR47510:SF3">
    <property type="entry name" value="ENDO_EXONUCLEASE_PHOSPHATASE DOMAIN-CONTAINING PROTEIN"/>
    <property type="match status" value="1"/>
</dbReference>
<dbReference type="InterPro" id="IPR036691">
    <property type="entry name" value="Endo/exonu/phosph_ase_sf"/>
</dbReference>
<dbReference type="SUPFAM" id="SSF56219">
    <property type="entry name" value="DNase I-like"/>
    <property type="match status" value="1"/>
</dbReference>
<dbReference type="InterPro" id="IPR005135">
    <property type="entry name" value="Endo/exonuclease/phosphatase"/>
</dbReference>
<proteinExistence type="predicted"/>
<sequence>MDSATHTLFKVGHVNAQSLSEPCHFREVRSIIEQHEPHIMAVSESWLKTHISSCDVDVPGYVLLRHDRISRGCGGVALYVRSDLRCRCVASSERPRVYLLRPEFLFVLLEVDSVAILLGVVYSPPEAGFWSDVEEALLDVNVHYDRIILAGDFNINWTEQSSPRTTLSDFFDAFNIAPVHFDPTHHVGTPHSTIDYICSSGLTCVSSCQIYQPVISKHDVLLATFELSVPSYVETAVARRDFKQLDPLRFNADLDSIDWERIARLPDVDDMFETLTARLNELFDAHAPLRTIVQKKCGKPWFGAGLKAIIRERNQAWRRYRRLGRPDDLVRFKRLRNRLRVAARNSKAAYYRARLAGCAPAQAWRILRSLSVSSRTQDSFMLPVDVDTLNEDFVRGGGHVAASELRPTVRVAPEERLYLTDIDACEVVAAFKRARSNARGVDGLGLDQLWLCLPRMLPALCQIFSASFRTGVFPRLWKEALVRPLPKRYPPRDASHLRPISILCSLSKIFECVALKRMSDFVEERDFLDAFQSGFQRCHSTQTALIRIVDCLRESVERGEVILMVAIDFSRAFDMVDVSLLLRKLCALDFSDAACAWLRSYLSGRPQCVVGPRGERSRPLFRTRGVPQGSLCGPFLFSLFINNLPSACRHSKYHLYADDFTIFSSGSASEAEAIISRVNEDLPRISAWAADNGLSINVKKTQAAWIGSRGYIARMRSAPTSPLILDGEPINLRDNIKLLGVVLDENLSWREQVTATANRCFAALARLRRHRDCLTRETRLMLVKSLVFPQLDYGAGLLADLSGELTTRMERCMNAALRFVTGVSRFDHITPSYVACGLLKYRRRRDYLALCLLASTLRRGGPAYLARRLSFIHRDAPGSLRRSQLELKIPWAATSCLQNAFFIHTFRLWNDLPRDLQARYRGETFRTYLFAHMLG</sequence>
<dbReference type="PANTHER" id="PTHR47510">
    <property type="entry name" value="REVERSE TRANSCRIPTASE DOMAIN-CONTAINING PROTEIN"/>
    <property type="match status" value="1"/>
</dbReference>
<dbReference type="PROSITE" id="PS50878">
    <property type="entry name" value="RT_POL"/>
    <property type="match status" value="1"/>
</dbReference>
<dbReference type="Proteomes" id="UP001627154">
    <property type="component" value="Unassembled WGS sequence"/>
</dbReference>
<evidence type="ECO:0000313" key="3">
    <source>
        <dbReference type="Proteomes" id="UP001627154"/>
    </source>
</evidence>
<name>A0ABD2XC29_9HYME</name>
<feature type="domain" description="Reverse transcriptase" evidence="1">
    <location>
        <begin position="466"/>
        <end position="743"/>
    </location>
</feature>
<protein>
    <recommendedName>
        <fullName evidence="1">Reverse transcriptase domain-containing protein</fullName>
    </recommendedName>
</protein>
<dbReference type="Pfam" id="PF03372">
    <property type="entry name" value="Exo_endo_phos"/>
    <property type="match status" value="1"/>
</dbReference>
<accession>A0ABD2XC29</accession>
<evidence type="ECO:0000259" key="1">
    <source>
        <dbReference type="PROSITE" id="PS50878"/>
    </source>
</evidence>
<organism evidence="2 3">
    <name type="scientific">Trichogramma kaykai</name>
    <dbReference type="NCBI Taxonomy" id="54128"/>
    <lineage>
        <taxon>Eukaryota</taxon>
        <taxon>Metazoa</taxon>
        <taxon>Ecdysozoa</taxon>
        <taxon>Arthropoda</taxon>
        <taxon>Hexapoda</taxon>
        <taxon>Insecta</taxon>
        <taxon>Pterygota</taxon>
        <taxon>Neoptera</taxon>
        <taxon>Endopterygota</taxon>
        <taxon>Hymenoptera</taxon>
        <taxon>Apocrita</taxon>
        <taxon>Proctotrupomorpha</taxon>
        <taxon>Chalcidoidea</taxon>
        <taxon>Trichogrammatidae</taxon>
        <taxon>Trichogramma</taxon>
    </lineage>
</organism>
<dbReference type="Pfam" id="PF00078">
    <property type="entry name" value="RVT_1"/>
    <property type="match status" value="1"/>
</dbReference>
<comment type="caution">
    <text evidence="2">The sequence shown here is derived from an EMBL/GenBank/DDBJ whole genome shotgun (WGS) entry which is preliminary data.</text>
</comment>
<dbReference type="EMBL" id="JBJJXI010000034">
    <property type="protein sequence ID" value="KAL3402484.1"/>
    <property type="molecule type" value="Genomic_DNA"/>
</dbReference>
<keyword evidence="3" id="KW-1185">Reference proteome</keyword>
<evidence type="ECO:0000313" key="2">
    <source>
        <dbReference type="EMBL" id="KAL3402484.1"/>
    </source>
</evidence>
<dbReference type="GO" id="GO:0071897">
    <property type="term" value="P:DNA biosynthetic process"/>
    <property type="evidence" value="ECO:0007669"/>
    <property type="project" value="UniProtKB-ARBA"/>
</dbReference>
<dbReference type="CDD" id="cd01650">
    <property type="entry name" value="RT_nLTR_like"/>
    <property type="match status" value="1"/>
</dbReference>
<dbReference type="AlphaFoldDB" id="A0ABD2XC29"/>